<gene>
    <name evidence="1" type="ORF">I5589_29945</name>
</gene>
<reference evidence="1 2" key="1">
    <citation type="submission" date="2020-11" db="EMBL/GenBank/DDBJ databases">
        <title>Enhanced detection system for hospital associated transmission using whole genome sequencing surveillance.</title>
        <authorList>
            <person name="Harrison L.H."/>
            <person name="Van Tyne D."/>
            <person name="Marsh J.W."/>
            <person name="Griffith M.P."/>
            <person name="Snyder D.J."/>
            <person name="Cooper V.S."/>
            <person name="Mustapha M."/>
        </authorList>
    </citation>
    <scope>NUCLEOTIDE SEQUENCE [LARGE SCALE GENOMIC DNA]</scope>
    <source>
        <strain evidence="1 2">BC00020</strain>
    </source>
</reference>
<organism evidence="1 2">
    <name type="scientific">Burkholderia vietnamiensis</name>
    <dbReference type="NCBI Taxonomy" id="60552"/>
    <lineage>
        <taxon>Bacteria</taxon>
        <taxon>Pseudomonadati</taxon>
        <taxon>Pseudomonadota</taxon>
        <taxon>Betaproteobacteria</taxon>
        <taxon>Burkholderiales</taxon>
        <taxon>Burkholderiaceae</taxon>
        <taxon>Burkholderia</taxon>
        <taxon>Burkholderia cepacia complex</taxon>
    </lineage>
</organism>
<protein>
    <submittedName>
        <fullName evidence="1">Uncharacterized protein</fullName>
    </submittedName>
</protein>
<dbReference type="RefSeq" id="WP_059889025.1">
    <property type="nucleotide sequence ID" value="NZ_CADFFJ010000047.1"/>
</dbReference>
<sequence>MNTPEINHALEAAGHHAMERLSLDPHGTHAAAARARAKQAGRQLAVAGFNPADPSPHITANPPLHYDHEAGYVDGERARFSALYGGAGGLDTAGLDACLWTRTVLDRAIQLHDAEAAHVAINAVFQIATKYPHAVLPFFDDIPEVEGLRRAAVTWRTATDAHDAARAEAAARQAAWEASLPSAAELMRAVAAEANGEGTSFDFEGYTLWHEPDHGGCWLRSRSSWSSIAVPRKAGRGLKMR</sequence>
<name>A0ABS1B4H1_BURVI</name>
<evidence type="ECO:0000313" key="2">
    <source>
        <dbReference type="Proteomes" id="UP000808215"/>
    </source>
</evidence>
<accession>A0ABS1B4H1</accession>
<keyword evidence="2" id="KW-1185">Reference proteome</keyword>
<dbReference type="Proteomes" id="UP000808215">
    <property type="component" value="Unassembled WGS sequence"/>
</dbReference>
<comment type="caution">
    <text evidence="1">The sequence shown here is derived from an EMBL/GenBank/DDBJ whole genome shotgun (WGS) entry which is preliminary data.</text>
</comment>
<proteinExistence type="predicted"/>
<dbReference type="EMBL" id="JADVKH010000130">
    <property type="protein sequence ID" value="MBJ9691299.1"/>
    <property type="molecule type" value="Genomic_DNA"/>
</dbReference>
<evidence type="ECO:0000313" key="1">
    <source>
        <dbReference type="EMBL" id="MBJ9691299.1"/>
    </source>
</evidence>